<sequence>MTASTNKHEDLIRLAENKKVLLVFLRHFGCTFCRETMTRLAEAKDELESQNTKIVVVHMVSSKIADRLLNLYDLKGVSHISDPEKELYHYFGLKNAEMNQYFNPKNWWRAFTHGVLKGHLIGKPAGDVFQMPGVFLFHKKQILNKFTYKYVSDMPDFLKLTTLA</sequence>
<accession>A0A7K3WK92</accession>
<dbReference type="PANTHER" id="PTHR28630">
    <property type="match status" value="1"/>
</dbReference>
<reference evidence="1 2" key="1">
    <citation type="submission" date="2020-02" db="EMBL/GenBank/DDBJ databases">
        <title>Out from the shadows clarifying the taxonomy of the family Cryomorphaceae and related taxa by utilizing the GTDB taxonomic framework.</title>
        <authorList>
            <person name="Bowman J.P."/>
        </authorList>
    </citation>
    <scope>NUCLEOTIDE SEQUENCE [LARGE SCALE GENOMIC DNA]</scope>
    <source>
        <strain evidence="1 2">QSSC 1-22</strain>
    </source>
</reference>
<comment type="caution">
    <text evidence="1">The sequence shown here is derived from an EMBL/GenBank/DDBJ whole genome shotgun (WGS) entry which is preliminary data.</text>
</comment>
<name>A0A7K3WK92_9FLAO</name>
<dbReference type="SUPFAM" id="SSF52833">
    <property type="entry name" value="Thioredoxin-like"/>
    <property type="match status" value="1"/>
</dbReference>
<gene>
    <name evidence="1" type="ORF">G3O08_00965</name>
</gene>
<dbReference type="NCBIfam" id="NF040769">
    <property type="entry name" value="SelL_rel_redox"/>
    <property type="match status" value="1"/>
</dbReference>
<keyword evidence="2" id="KW-1185">Reference proteome</keyword>
<dbReference type="PANTHER" id="PTHR28630:SF3">
    <property type="entry name" value="PEROXIREDOXIN-LIKE 2C"/>
    <property type="match status" value="1"/>
</dbReference>
<dbReference type="InterPro" id="IPR036249">
    <property type="entry name" value="Thioredoxin-like_sf"/>
</dbReference>
<dbReference type="Gene3D" id="3.40.30.10">
    <property type="entry name" value="Glutaredoxin"/>
    <property type="match status" value="1"/>
</dbReference>
<dbReference type="EMBL" id="JAAGVY010000001">
    <property type="protein sequence ID" value="NEN22073.1"/>
    <property type="molecule type" value="Genomic_DNA"/>
</dbReference>
<dbReference type="AlphaFoldDB" id="A0A7K3WK92"/>
<organism evidence="1 2">
    <name type="scientific">Cryomorpha ignava</name>
    <dbReference type="NCBI Taxonomy" id="101383"/>
    <lineage>
        <taxon>Bacteria</taxon>
        <taxon>Pseudomonadati</taxon>
        <taxon>Bacteroidota</taxon>
        <taxon>Flavobacteriia</taxon>
        <taxon>Flavobacteriales</taxon>
        <taxon>Cryomorphaceae</taxon>
        <taxon>Cryomorpha</taxon>
    </lineage>
</organism>
<dbReference type="Pfam" id="PF13911">
    <property type="entry name" value="AhpC-TSA_2"/>
    <property type="match status" value="1"/>
</dbReference>
<dbReference type="Proteomes" id="UP000486602">
    <property type="component" value="Unassembled WGS sequence"/>
</dbReference>
<dbReference type="InterPro" id="IPR032801">
    <property type="entry name" value="PXL2A/B/C"/>
</dbReference>
<dbReference type="RefSeq" id="WP_163282788.1">
    <property type="nucleotide sequence ID" value="NZ_JAAGVY010000001.1"/>
</dbReference>
<protein>
    <submittedName>
        <fullName evidence="1">AhpC/TSA family protein</fullName>
    </submittedName>
</protein>
<evidence type="ECO:0000313" key="1">
    <source>
        <dbReference type="EMBL" id="NEN22073.1"/>
    </source>
</evidence>
<dbReference type="CDD" id="cd02970">
    <property type="entry name" value="PRX_like2"/>
    <property type="match status" value="1"/>
</dbReference>
<evidence type="ECO:0000313" key="2">
    <source>
        <dbReference type="Proteomes" id="UP000486602"/>
    </source>
</evidence>
<proteinExistence type="predicted"/>